<keyword evidence="3" id="KW-0804">Transcription</keyword>
<dbReference type="InterPro" id="IPR050679">
    <property type="entry name" value="Bact_HTH_transcr_reg"/>
</dbReference>
<dbReference type="Gene3D" id="3.40.1410.10">
    <property type="entry name" value="Chorismate lyase-like"/>
    <property type="match status" value="1"/>
</dbReference>
<proteinExistence type="predicted"/>
<evidence type="ECO:0000259" key="4">
    <source>
        <dbReference type="PROSITE" id="PS50949"/>
    </source>
</evidence>
<dbReference type="EMBL" id="FODY01000002">
    <property type="protein sequence ID" value="SEO51059.1"/>
    <property type="molecule type" value="Genomic_DNA"/>
</dbReference>
<evidence type="ECO:0000256" key="1">
    <source>
        <dbReference type="ARBA" id="ARBA00023015"/>
    </source>
</evidence>
<dbReference type="OrthoDB" id="457376at2"/>
<dbReference type="SMART" id="SM00866">
    <property type="entry name" value="UTRA"/>
    <property type="match status" value="1"/>
</dbReference>
<evidence type="ECO:0000313" key="5">
    <source>
        <dbReference type="EMBL" id="SEO51059.1"/>
    </source>
</evidence>
<dbReference type="Proteomes" id="UP000198847">
    <property type="component" value="Unassembled WGS sequence"/>
</dbReference>
<reference evidence="5 6" key="1">
    <citation type="submission" date="2016-10" db="EMBL/GenBank/DDBJ databases">
        <authorList>
            <person name="de Groot N.N."/>
        </authorList>
    </citation>
    <scope>NUCLEOTIDE SEQUENCE [LARGE SCALE GENOMIC DNA]</scope>
    <source>
        <strain evidence="5 6">DSM 13305</strain>
    </source>
</reference>
<evidence type="ECO:0000256" key="2">
    <source>
        <dbReference type="ARBA" id="ARBA00023125"/>
    </source>
</evidence>
<dbReference type="Pfam" id="PF07702">
    <property type="entry name" value="UTRA"/>
    <property type="match status" value="1"/>
</dbReference>
<dbReference type="GO" id="GO:0003700">
    <property type="term" value="F:DNA-binding transcription factor activity"/>
    <property type="evidence" value="ECO:0007669"/>
    <property type="project" value="InterPro"/>
</dbReference>
<dbReference type="InterPro" id="IPR028978">
    <property type="entry name" value="Chorismate_lyase_/UTRA_dom_sf"/>
</dbReference>
<dbReference type="AlphaFoldDB" id="A0A1H8QA02"/>
<protein>
    <submittedName>
        <fullName evidence="5">GntR family transcriptional regulator</fullName>
    </submittedName>
</protein>
<dbReference type="PANTHER" id="PTHR44846:SF1">
    <property type="entry name" value="MANNOSYL-D-GLYCERATE TRANSPORT_METABOLISM SYSTEM REPRESSOR MNGR-RELATED"/>
    <property type="match status" value="1"/>
</dbReference>
<dbReference type="InterPro" id="IPR036388">
    <property type="entry name" value="WH-like_DNA-bd_sf"/>
</dbReference>
<gene>
    <name evidence="5" type="ORF">SAMN04490178_102240</name>
</gene>
<dbReference type="Pfam" id="PF00392">
    <property type="entry name" value="GntR"/>
    <property type="match status" value="1"/>
</dbReference>
<dbReference type="GO" id="GO:0003677">
    <property type="term" value="F:DNA binding"/>
    <property type="evidence" value="ECO:0007669"/>
    <property type="project" value="UniProtKB-KW"/>
</dbReference>
<dbReference type="PRINTS" id="PR00035">
    <property type="entry name" value="HTHGNTR"/>
</dbReference>
<keyword evidence="6" id="KW-1185">Reference proteome</keyword>
<dbReference type="InterPro" id="IPR036390">
    <property type="entry name" value="WH_DNA-bd_sf"/>
</dbReference>
<evidence type="ECO:0000313" key="6">
    <source>
        <dbReference type="Proteomes" id="UP000198847"/>
    </source>
</evidence>
<dbReference type="SUPFAM" id="SSF64288">
    <property type="entry name" value="Chorismate lyase-like"/>
    <property type="match status" value="1"/>
</dbReference>
<accession>A0A1H8QA02</accession>
<dbReference type="SUPFAM" id="SSF46785">
    <property type="entry name" value="Winged helix' DNA-binding domain"/>
    <property type="match status" value="1"/>
</dbReference>
<dbReference type="InterPro" id="IPR000524">
    <property type="entry name" value="Tscrpt_reg_HTH_GntR"/>
</dbReference>
<feature type="domain" description="HTH gntR-type" evidence="4">
    <location>
        <begin position="14"/>
        <end position="82"/>
    </location>
</feature>
<name>A0A1H8QA02_9FIRM</name>
<dbReference type="SMART" id="SM00345">
    <property type="entry name" value="HTH_GNTR"/>
    <property type="match status" value="1"/>
</dbReference>
<evidence type="ECO:0000256" key="3">
    <source>
        <dbReference type="ARBA" id="ARBA00023163"/>
    </source>
</evidence>
<dbReference type="RefSeq" id="WP_091743943.1">
    <property type="nucleotide sequence ID" value="NZ_FODY01000002.1"/>
</dbReference>
<dbReference type="CDD" id="cd07377">
    <property type="entry name" value="WHTH_GntR"/>
    <property type="match status" value="1"/>
</dbReference>
<organism evidence="5 6">
    <name type="scientific">Propionispora vibrioides</name>
    <dbReference type="NCBI Taxonomy" id="112903"/>
    <lineage>
        <taxon>Bacteria</taxon>
        <taxon>Bacillati</taxon>
        <taxon>Bacillota</taxon>
        <taxon>Negativicutes</taxon>
        <taxon>Selenomonadales</taxon>
        <taxon>Sporomusaceae</taxon>
        <taxon>Propionispora</taxon>
    </lineage>
</organism>
<keyword evidence="2" id="KW-0238">DNA-binding</keyword>
<dbReference type="InterPro" id="IPR011663">
    <property type="entry name" value="UTRA"/>
</dbReference>
<dbReference type="FunFam" id="1.10.10.10:FF:000079">
    <property type="entry name" value="GntR family transcriptional regulator"/>
    <property type="match status" value="1"/>
</dbReference>
<dbReference type="STRING" id="112903.SAMN04490178_102240"/>
<sequence>MALENKELNKKVPVPLYYQLKQLLLEEIQSGNFRENDCLPTEIELSAMFSISRPTVRQAINELVNEGYLSRLKGKGTFVTKPKINQEFVHIIENFNEGMLRKGIKPKTTVLDLKVTEADEELVQALEVEPGDKVIELLRLRYANDEPIVLVNTFIPYRLCPELLEVNLKEVSIYATFEKNNLFIKRVRRIFEAQRATKTDAQFLEIKEGDPLLYFETKAFLPNSTVIEFSKLKYRGDRNKFVVELEK</sequence>
<keyword evidence="1" id="KW-0805">Transcription regulation</keyword>
<dbReference type="PANTHER" id="PTHR44846">
    <property type="entry name" value="MANNOSYL-D-GLYCERATE TRANSPORT/METABOLISM SYSTEM REPRESSOR MNGR-RELATED"/>
    <property type="match status" value="1"/>
</dbReference>
<dbReference type="PROSITE" id="PS50949">
    <property type="entry name" value="HTH_GNTR"/>
    <property type="match status" value="1"/>
</dbReference>
<dbReference type="Gene3D" id="1.10.10.10">
    <property type="entry name" value="Winged helix-like DNA-binding domain superfamily/Winged helix DNA-binding domain"/>
    <property type="match status" value="1"/>
</dbReference>
<dbReference type="GO" id="GO:0045892">
    <property type="term" value="P:negative regulation of DNA-templated transcription"/>
    <property type="evidence" value="ECO:0007669"/>
    <property type="project" value="TreeGrafter"/>
</dbReference>